<evidence type="ECO:0000256" key="7">
    <source>
        <dbReference type="SAM" id="SignalP"/>
    </source>
</evidence>
<dbReference type="EC" id="3.2.1.52" evidence="3"/>
<keyword evidence="5" id="KW-0325">Glycoprotein</keyword>
<dbReference type="InterPro" id="IPR025705">
    <property type="entry name" value="Beta_hexosaminidase_sua/sub"/>
</dbReference>
<feature type="domain" description="Beta-hexosaminidase eukaryotic type N-terminal" evidence="9">
    <location>
        <begin position="48"/>
        <end position="191"/>
    </location>
</feature>
<dbReference type="GO" id="GO:0016020">
    <property type="term" value="C:membrane"/>
    <property type="evidence" value="ECO:0007669"/>
    <property type="project" value="TreeGrafter"/>
</dbReference>
<comment type="catalytic activity">
    <reaction evidence="1">
        <text>Hydrolysis of terminal non-reducing N-acetyl-D-hexosamine residues in N-acetyl-beta-D-hexosaminides.</text>
        <dbReference type="EC" id="3.2.1.52"/>
    </reaction>
</comment>
<keyword evidence="6" id="KW-0326">Glycosidase</keyword>
<dbReference type="Proteomes" id="UP001374535">
    <property type="component" value="Chromosome 6"/>
</dbReference>
<protein>
    <recommendedName>
        <fullName evidence="3">beta-N-acetylhexosaminidase</fullName>
        <ecNumber evidence="3">3.2.1.52</ecNumber>
    </recommendedName>
</protein>
<dbReference type="InterPro" id="IPR015883">
    <property type="entry name" value="Glyco_hydro_20_cat"/>
</dbReference>
<dbReference type="GO" id="GO:0004563">
    <property type="term" value="F:beta-N-acetylhexosaminidase activity"/>
    <property type="evidence" value="ECO:0007669"/>
    <property type="project" value="UniProtKB-EC"/>
</dbReference>
<dbReference type="Pfam" id="PF14845">
    <property type="entry name" value="Glycohydro_20b2"/>
    <property type="match status" value="1"/>
</dbReference>
<keyword evidence="4" id="KW-0378">Hydrolase</keyword>
<dbReference type="Gene3D" id="3.20.20.80">
    <property type="entry name" value="Glycosidases"/>
    <property type="match status" value="1"/>
</dbReference>
<dbReference type="SUPFAM" id="SSF51445">
    <property type="entry name" value="(Trans)glycosidases"/>
    <property type="match status" value="1"/>
</dbReference>
<sequence length="252" mass="27775">MLVSSSSSSHLLILFLISFAVSVSSVSVRRGTPLDITLEQSDETPIYLWPLSAEYTSGNEALDVDPALKLTVAGNAGGSAVLRAGFDRYRGIVFKHTGLGLGFSFMRKLRERLVSSVSAYDVETLNITVHSDNEESTWELQLGDDYSVLFFSLQLQFGVDESYTLLVPKANDSSQVTIEANTVYGALRGLEACKDGVVVVGGDGKEVKNVLHWHIIDEESFPLEVPTYPDLWKGSYTQCERYTVEDAYEIVK</sequence>
<dbReference type="GO" id="GO:0030203">
    <property type="term" value="P:glycosaminoglycan metabolic process"/>
    <property type="evidence" value="ECO:0007669"/>
    <property type="project" value="TreeGrafter"/>
</dbReference>
<dbReference type="EMBL" id="CP144695">
    <property type="protein sequence ID" value="WVZ05930.1"/>
    <property type="molecule type" value="Genomic_DNA"/>
</dbReference>
<evidence type="ECO:0000256" key="5">
    <source>
        <dbReference type="ARBA" id="ARBA00023180"/>
    </source>
</evidence>
<keyword evidence="11" id="KW-1185">Reference proteome</keyword>
<accession>A0AAQ3NAB1</accession>
<dbReference type="PANTHER" id="PTHR22600:SF40">
    <property type="entry name" value="BETA-HEXOSAMINIDASE 1"/>
    <property type="match status" value="1"/>
</dbReference>
<evidence type="ECO:0000313" key="11">
    <source>
        <dbReference type="Proteomes" id="UP001374535"/>
    </source>
</evidence>
<feature type="chain" id="PRO_5042935070" description="beta-N-acetylhexosaminidase" evidence="7">
    <location>
        <begin position="26"/>
        <end position="252"/>
    </location>
</feature>
<dbReference type="AlphaFoldDB" id="A0AAQ3NAB1"/>
<dbReference type="Pfam" id="PF00728">
    <property type="entry name" value="Glyco_hydro_20"/>
    <property type="match status" value="1"/>
</dbReference>
<feature type="signal peptide" evidence="7">
    <location>
        <begin position="1"/>
        <end position="25"/>
    </location>
</feature>
<evidence type="ECO:0000256" key="3">
    <source>
        <dbReference type="ARBA" id="ARBA00012663"/>
    </source>
</evidence>
<evidence type="ECO:0000256" key="6">
    <source>
        <dbReference type="ARBA" id="ARBA00023295"/>
    </source>
</evidence>
<evidence type="ECO:0000256" key="1">
    <source>
        <dbReference type="ARBA" id="ARBA00001231"/>
    </source>
</evidence>
<evidence type="ECO:0000256" key="2">
    <source>
        <dbReference type="ARBA" id="ARBA00006285"/>
    </source>
</evidence>
<dbReference type="Gene3D" id="3.30.379.10">
    <property type="entry name" value="Chitobiase/beta-hexosaminidase domain 2-like"/>
    <property type="match status" value="1"/>
</dbReference>
<dbReference type="InterPro" id="IPR029019">
    <property type="entry name" value="HEX_eukaryotic_N"/>
</dbReference>
<evidence type="ECO:0000259" key="8">
    <source>
        <dbReference type="Pfam" id="PF00728"/>
    </source>
</evidence>
<evidence type="ECO:0000259" key="9">
    <source>
        <dbReference type="Pfam" id="PF14845"/>
    </source>
</evidence>
<comment type="similarity">
    <text evidence="2">Belongs to the glycosyl hydrolase 20 family.</text>
</comment>
<organism evidence="10 11">
    <name type="scientific">Vigna mungo</name>
    <name type="common">Black gram</name>
    <name type="synonym">Phaseolus mungo</name>
    <dbReference type="NCBI Taxonomy" id="3915"/>
    <lineage>
        <taxon>Eukaryota</taxon>
        <taxon>Viridiplantae</taxon>
        <taxon>Streptophyta</taxon>
        <taxon>Embryophyta</taxon>
        <taxon>Tracheophyta</taxon>
        <taxon>Spermatophyta</taxon>
        <taxon>Magnoliopsida</taxon>
        <taxon>eudicotyledons</taxon>
        <taxon>Gunneridae</taxon>
        <taxon>Pentapetalae</taxon>
        <taxon>rosids</taxon>
        <taxon>fabids</taxon>
        <taxon>Fabales</taxon>
        <taxon>Fabaceae</taxon>
        <taxon>Papilionoideae</taxon>
        <taxon>50 kb inversion clade</taxon>
        <taxon>NPAAA clade</taxon>
        <taxon>indigoferoid/millettioid clade</taxon>
        <taxon>Phaseoleae</taxon>
        <taxon>Vigna</taxon>
    </lineage>
</organism>
<feature type="domain" description="Glycoside hydrolase family 20 catalytic" evidence="8">
    <location>
        <begin position="209"/>
        <end position="251"/>
    </location>
</feature>
<name>A0AAQ3NAB1_VIGMU</name>
<keyword evidence="7" id="KW-0732">Signal</keyword>
<reference evidence="10 11" key="1">
    <citation type="journal article" date="2023" name="Life. Sci Alliance">
        <title>Evolutionary insights into 3D genome organization and epigenetic landscape of Vigna mungo.</title>
        <authorList>
            <person name="Junaid A."/>
            <person name="Singh B."/>
            <person name="Bhatia S."/>
        </authorList>
    </citation>
    <scope>NUCLEOTIDE SEQUENCE [LARGE SCALE GENOMIC DNA]</scope>
    <source>
        <strain evidence="10">Urdbean</strain>
    </source>
</reference>
<dbReference type="PANTHER" id="PTHR22600">
    <property type="entry name" value="BETA-HEXOSAMINIDASE"/>
    <property type="match status" value="1"/>
</dbReference>
<dbReference type="GO" id="GO:0005975">
    <property type="term" value="P:carbohydrate metabolic process"/>
    <property type="evidence" value="ECO:0007669"/>
    <property type="project" value="InterPro"/>
</dbReference>
<dbReference type="InterPro" id="IPR017853">
    <property type="entry name" value="GH"/>
</dbReference>
<proteinExistence type="inferred from homology"/>
<evidence type="ECO:0000256" key="4">
    <source>
        <dbReference type="ARBA" id="ARBA00022801"/>
    </source>
</evidence>
<gene>
    <name evidence="10" type="ORF">V8G54_019276</name>
</gene>
<dbReference type="InterPro" id="IPR029018">
    <property type="entry name" value="Hex-like_dom2"/>
</dbReference>
<evidence type="ECO:0000313" key="10">
    <source>
        <dbReference type="EMBL" id="WVZ05930.1"/>
    </source>
</evidence>
<dbReference type="SUPFAM" id="SSF55545">
    <property type="entry name" value="beta-N-acetylhexosaminidase-like domain"/>
    <property type="match status" value="1"/>
</dbReference>